<dbReference type="PROSITE" id="PS51471">
    <property type="entry name" value="FE2OG_OXY"/>
    <property type="match status" value="1"/>
</dbReference>
<dbReference type="GO" id="GO:0046872">
    <property type="term" value="F:metal ion binding"/>
    <property type="evidence" value="ECO:0007669"/>
    <property type="project" value="UniProtKB-KW"/>
</dbReference>
<feature type="domain" description="Fe2OG dioxygenase" evidence="5">
    <location>
        <begin position="103"/>
        <end position="206"/>
    </location>
</feature>
<dbReference type="InterPro" id="IPR027443">
    <property type="entry name" value="IPNS-like_sf"/>
</dbReference>
<gene>
    <name evidence="6" type="ORF">LUZ62_071440</name>
</gene>
<dbReference type="SUPFAM" id="SSF51197">
    <property type="entry name" value="Clavaminate synthase-like"/>
    <property type="match status" value="1"/>
</dbReference>
<evidence type="ECO:0000259" key="5">
    <source>
        <dbReference type="PROSITE" id="PS51471"/>
    </source>
</evidence>
<accession>A0AAV8CZN3</accession>
<dbReference type="InterPro" id="IPR050295">
    <property type="entry name" value="Plant_2OG-oxidoreductases"/>
</dbReference>
<feature type="compositionally biased region" description="Low complexity" evidence="4">
    <location>
        <begin position="369"/>
        <end position="387"/>
    </location>
</feature>
<sequence length="387" mass="43029">MLEAFTVLFGMSYDEKVLYMGGHVLDPIRIGTGFNSKTDLDMCWKHYVKIFVHPEFHSVTKPLNFRDISKDYSECTRAIGLELLKAIWEGLGMEESHINEALKLSSCFQNLTGNLYPPYQNPDIKFGFVPHSDHGLLTLLYQNGVDGLQIKHQDRWVSVKPLPNSIMVNTCDHLEIVTNGKYKAVLHRVLLNTEVARMSVATTIGPSLDAIVEPIPDLVNEDFPAVFRGMKYRDYLEQQQSNSLVEKGALNLISCTKSLSFSPFSQDLNKIRSPPCVISVATISPLLCVASPRLAITVRRAQLCLSVLNHRAPPIRRAAISTTSYKPSKPSDLIRPRSPLYKGSASHLVSAKGRLRRCSASQPLVRPPAARSRGRTATSISISSISK</sequence>
<name>A0AAV8CZN3_9POAL</name>
<dbReference type="GO" id="GO:0016491">
    <property type="term" value="F:oxidoreductase activity"/>
    <property type="evidence" value="ECO:0007669"/>
    <property type="project" value="UniProtKB-KW"/>
</dbReference>
<keyword evidence="2 3" id="KW-0408">Iron</keyword>
<dbReference type="InterPro" id="IPR044861">
    <property type="entry name" value="IPNS-like_FE2OG_OXY"/>
</dbReference>
<evidence type="ECO:0000256" key="1">
    <source>
        <dbReference type="ARBA" id="ARBA00022723"/>
    </source>
</evidence>
<dbReference type="EMBL" id="JAMFTS010000004">
    <property type="protein sequence ID" value="KAJ4761065.1"/>
    <property type="molecule type" value="Genomic_DNA"/>
</dbReference>
<comment type="similarity">
    <text evidence="3">Belongs to the iron/ascorbate-dependent oxidoreductase family.</text>
</comment>
<comment type="caution">
    <text evidence="6">The sequence shown here is derived from an EMBL/GenBank/DDBJ whole genome shotgun (WGS) entry which is preliminary data.</text>
</comment>
<evidence type="ECO:0000256" key="4">
    <source>
        <dbReference type="SAM" id="MobiDB-lite"/>
    </source>
</evidence>
<protein>
    <submittedName>
        <fullName evidence="6">2-oxoglutarate (2OG) and Fe(II)-dependent oxygenase superfamily protein</fullName>
    </submittedName>
</protein>
<keyword evidence="1 3" id="KW-0479">Metal-binding</keyword>
<dbReference type="Pfam" id="PF03171">
    <property type="entry name" value="2OG-FeII_Oxy"/>
    <property type="match status" value="1"/>
</dbReference>
<evidence type="ECO:0000313" key="7">
    <source>
        <dbReference type="Proteomes" id="UP001140206"/>
    </source>
</evidence>
<reference evidence="6" key="1">
    <citation type="submission" date="2022-08" db="EMBL/GenBank/DDBJ databases">
        <authorList>
            <person name="Marques A."/>
        </authorList>
    </citation>
    <scope>NUCLEOTIDE SEQUENCE</scope>
    <source>
        <strain evidence="6">RhyPub2mFocal</strain>
        <tissue evidence="6">Leaves</tissue>
    </source>
</reference>
<keyword evidence="3" id="KW-0560">Oxidoreductase</keyword>
<feature type="region of interest" description="Disordered" evidence="4">
    <location>
        <begin position="360"/>
        <end position="387"/>
    </location>
</feature>
<dbReference type="Gene3D" id="2.60.120.330">
    <property type="entry name" value="B-lactam Antibiotic, Isopenicillin N Synthase, Chain"/>
    <property type="match status" value="1"/>
</dbReference>
<evidence type="ECO:0000256" key="3">
    <source>
        <dbReference type="RuleBase" id="RU003682"/>
    </source>
</evidence>
<dbReference type="InterPro" id="IPR005123">
    <property type="entry name" value="Oxoglu/Fe-dep_dioxygenase_dom"/>
</dbReference>
<organism evidence="6 7">
    <name type="scientific">Rhynchospora pubera</name>
    <dbReference type="NCBI Taxonomy" id="906938"/>
    <lineage>
        <taxon>Eukaryota</taxon>
        <taxon>Viridiplantae</taxon>
        <taxon>Streptophyta</taxon>
        <taxon>Embryophyta</taxon>
        <taxon>Tracheophyta</taxon>
        <taxon>Spermatophyta</taxon>
        <taxon>Magnoliopsida</taxon>
        <taxon>Liliopsida</taxon>
        <taxon>Poales</taxon>
        <taxon>Cyperaceae</taxon>
        <taxon>Cyperoideae</taxon>
        <taxon>Rhynchosporeae</taxon>
        <taxon>Rhynchospora</taxon>
    </lineage>
</organism>
<dbReference type="AlphaFoldDB" id="A0AAV8CZN3"/>
<keyword evidence="7" id="KW-1185">Reference proteome</keyword>
<proteinExistence type="inferred from homology"/>
<dbReference type="PANTHER" id="PTHR47991">
    <property type="entry name" value="OXOGLUTARATE/IRON-DEPENDENT DIOXYGENASE"/>
    <property type="match status" value="1"/>
</dbReference>
<dbReference type="Proteomes" id="UP001140206">
    <property type="component" value="Chromosome 4"/>
</dbReference>
<evidence type="ECO:0000256" key="2">
    <source>
        <dbReference type="ARBA" id="ARBA00023004"/>
    </source>
</evidence>
<evidence type="ECO:0000313" key="6">
    <source>
        <dbReference type="EMBL" id="KAJ4761065.1"/>
    </source>
</evidence>